<dbReference type="AlphaFoldDB" id="A0A1M7YPZ2"/>
<feature type="transmembrane region" description="Helical" evidence="1">
    <location>
        <begin position="126"/>
        <end position="145"/>
    </location>
</feature>
<proteinExistence type="predicted"/>
<reference evidence="3" key="1">
    <citation type="submission" date="2016-12" db="EMBL/GenBank/DDBJ databases">
        <authorList>
            <person name="Rodrigo-Torres L."/>
            <person name="Arahal R.D."/>
            <person name="Lucena T."/>
        </authorList>
    </citation>
    <scope>NUCLEOTIDE SEQUENCE [LARGE SCALE GENOMIC DNA]</scope>
</reference>
<gene>
    <name evidence="2" type="ORF">VQ7734_00368</name>
</gene>
<feature type="transmembrane region" description="Helical" evidence="1">
    <location>
        <begin position="35"/>
        <end position="55"/>
    </location>
</feature>
<sequence length="207" mass="23708">MGYKVSYSFEDKELTSEKSLWDVYKLSRRILPGKFQVIFVLLTMLALGVNAFVLVVDDSVILRDVRKWSEYGFNFSITTLGFLIAGFTIFATLSKPQMMLAMMEHTNKETGLRTLKYNFFTFMKVFIAYIAISIVYLLVIILGQADGFIPNFVALLPNGDCVKSILIKVSYALIGSSFVYLLLLLKSFVFNIYAIVMNFLRWEYHEG</sequence>
<evidence type="ECO:0000313" key="3">
    <source>
        <dbReference type="Proteomes" id="UP000184600"/>
    </source>
</evidence>
<accession>A0A1M7YPZ2</accession>
<organism evidence="2 3">
    <name type="scientific">Vibrio quintilis</name>
    <dbReference type="NCBI Taxonomy" id="1117707"/>
    <lineage>
        <taxon>Bacteria</taxon>
        <taxon>Pseudomonadati</taxon>
        <taxon>Pseudomonadota</taxon>
        <taxon>Gammaproteobacteria</taxon>
        <taxon>Vibrionales</taxon>
        <taxon>Vibrionaceae</taxon>
        <taxon>Vibrio</taxon>
    </lineage>
</organism>
<keyword evidence="1" id="KW-1133">Transmembrane helix</keyword>
<keyword evidence="1" id="KW-0812">Transmembrane</keyword>
<name>A0A1M7YPZ2_9VIBR</name>
<feature type="transmembrane region" description="Helical" evidence="1">
    <location>
        <begin position="75"/>
        <end position="93"/>
    </location>
</feature>
<evidence type="ECO:0000256" key="1">
    <source>
        <dbReference type="SAM" id="Phobius"/>
    </source>
</evidence>
<dbReference type="Proteomes" id="UP000184600">
    <property type="component" value="Unassembled WGS sequence"/>
</dbReference>
<protein>
    <submittedName>
        <fullName evidence="2">Uncharacterized protein</fullName>
    </submittedName>
</protein>
<keyword evidence="3" id="KW-1185">Reference proteome</keyword>
<evidence type="ECO:0000313" key="2">
    <source>
        <dbReference type="EMBL" id="SHO54654.1"/>
    </source>
</evidence>
<keyword evidence="1" id="KW-0472">Membrane</keyword>
<dbReference type="EMBL" id="FRFG01000005">
    <property type="protein sequence ID" value="SHO54654.1"/>
    <property type="molecule type" value="Genomic_DNA"/>
</dbReference>